<dbReference type="InterPro" id="IPR023753">
    <property type="entry name" value="FAD/NAD-binding_dom"/>
</dbReference>
<feature type="domain" description="FAD/NAD(P)-binding" evidence="2">
    <location>
        <begin position="199"/>
        <end position="401"/>
    </location>
</feature>
<dbReference type="Proteomes" id="UP001244011">
    <property type="component" value="Unassembled WGS sequence"/>
</dbReference>
<evidence type="ECO:0000256" key="1">
    <source>
        <dbReference type="ARBA" id="ARBA00023002"/>
    </source>
</evidence>
<reference evidence="3" key="1">
    <citation type="submission" date="2023-06" db="EMBL/GenBank/DDBJ databases">
        <title>Genome-scale phylogeny and comparative genomics of the fungal order Sordariales.</title>
        <authorList>
            <consortium name="Lawrence Berkeley National Laboratory"/>
            <person name="Hensen N."/>
            <person name="Bonometti L."/>
            <person name="Westerberg I."/>
            <person name="Brannstrom I.O."/>
            <person name="Guillou S."/>
            <person name="Cros-Aarteil S."/>
            <person name="Calhoun S."/>
            <person name="Haridas S."/>
            <person name="Kuo A."/>
            <person name="Mondo S."/>
            <person name="Pangilinan J."/>
            <person name="Riley R."/>
            <person name="Labutti K."/>
            <person name="Andreopoulos B."/>
            <person name="Lipzen A."/>
            <person name="Chen C."/>
            <person name="Yanf M."/>
            <person name="Daum C."/>
            <person name="Ng V."/>
            <person name="Clum A."/>
            <person name="Steindorff A."/>
            <person name="Ohm R."/>
            <person name="Martin F."/>
            <person name="Silar P."/>
            <person name="Natvig D."/>
            <person name="Lalanne C."/>
            <person name="Gautier V."/>
            <person name="Ament-Velasquez S.L."/>
            <person name="Kruys A."/>
            <person name="Hutchinson M.I."/>
            <person name="Powell A.J."/>
            <person name="Barry K."/>
            <person name="Miller A.N."/>
            <person name="Grigoriev I.V."/>
            <person name="Debuchy R."/>
            <person name="Gladieux P."/>
            <person name="Thoren M.H."/>
            <person name="Johannesson H."/>
        </authorList>
    </citation>
    <scope>NUCLEOTIDE SEQUENCE</scope>
    <source>
        <strain evidence="3">8032-3</strain>
    </source>
</reference>
<dbReference type="GO" id="GO:0050660">
    <property type="term" value="F:flavin adenine dinucleotide binding"/>
    <property type="evidence" value="ECO:0007669"/>
    <property type="project" value="TreeGrafter"/>
</dbReference>
<dbReference type="SUPFAM" id="SSF51905">
    <property type="entry name" value="FAD/NAD(P)-binding domain"/>
    <property type="match status" value="2"/>
</dbReference>
<dbReference type="InterPro" id="IPR036188">
    <property type="entry name" value="FAD/NAD-bd_sf"/>
</dbReference>
<protein>
    <recommendedName>
        <fullName evidence="2">FAD/NAD(P)-binding domain-containing protein</fullName>
    </recommendedName>
</protein>
<name>A0AAJ0FH94_9PEZI</name>
<dbReference type="Gene3D" id="3.50.50.60">
    <property type="entry name" value="FAD/NAD(P)-binding domain"/>
    <property type="match status" value="2"/>
</dbReference>
<dbReference type="AlphaFoldDB" id="A0AAJ0FH94"/>
<dbReference type="RefSeq" id="XP_060283685.1">
    <property type="nucleotide sequence ID" value="XM_060430545.1"/>
</dbReference>
<organism evidence="3 4">
    <name type="scientific">Phialemonium atrogriseum</name>
    <dbReference type="NCBI Taxonomy" id="1093897"/>
    <lineage>
        <taxon>Eukaryota</taxon>
        <taxon>Fungi</taxon>
        <taxon>Dikarya</taxon>
        <taxon>Ascomycota</taxon>
        <taxon>Pezizomycotina</taxon>
        <taxon>Sordariomycetes</taxon>
        <taxon>Sordariomycetidae</taxon>
        <taxon>Cephalothecales</taxon>
        <taxon>Cephalothecaceae</taxon>
        <taxon>Phialemonium</taxon>
    </lineage>
</organism>
<sequence length="620" mass="67643">MSEKPLPDFPPTADLCTEVYRPLPIVPELPSEASGDGAAVIGAQVLFDLFDSLQASDSPSLASQFLDDRAYWRDTLAFTYHLRTFSGREAIAKVLLELNPRRQSRDFLIVPGSAMSVSAGPSLGWVECRFTFKTDSPKATCGGRMMLLPDIRDGDTADWKIWVLSTWLIDFDDFLPDESRLTAPSRVPSLASQEKFETDVVIFGAGNSGLVLASRLKALGMNYVLVEKNKHIGDNWALRYDALRFHTGNGFCETPYLPYPKHATVGLHRDDLADQMRRFARAFDLGQDVLHSTTIRSTSYDPERKKWTLTLSPSGKGIECKHIVLCTGIGSWAPHVPEIPGLETYQGVAIHSADFKNGRDLAAQGVKSVIVVGSANTAFDVLEDCFNAGLKTTMIQRSPTYIIPMAYLLHPNGFGMFDYHPVDIADPAMFAGPLAIGGQLIGLLHASLASQEPDRYARLAKAGFQVLDSTQTNLTSNLAERQGGHFVEVGTGVELLSTGKVGIRSGVTPARFTATGLRLGDGSALDADAVVWCTGYRDADVRNVVADVLGEGGAEVRDRMDGTWAVDREGEPRGVWKRHANVEGLFVLGGGTGFQRWYSKIVALQIKADVEGILPDAYRE</sequence>
<dbReference type="EMBL" id="MU839008">
    <property type="protein sequence ID" value="KAK1767472.1"/>
    <property type="molecule type" value="Genomic_DNA"/>
</dbReference>
<dbReference type="GO" id="GO:0004497">
    <property type="term" value="F:monooxygenase activity"/>
    <property type="evidence" value="ECO:0007669"/>
    <property type="project" value="TreeGrafter"/>
</dbReference>
<dbReference type="GeneID" id="85313732"/>
<dbReference type="PANTHER" id="PTHR43539">
    <property type="entry name" value="FLAVIN-BINDING MONOOXYGENASE-LIKE PROTEIN (AFU_ORTHOLOGUE AFUA_4G09220)"/>
    <property type="match status" value="1"/>
</dbReference>
<proteinExistence type="predicted"/>
<dbReference type="PANTHER" id="PTHR43539:SF68">
    <property type="entry name" value="FLAVIN-BINDING MONOOXYGENASE-LIKE PROTEIN (AFU_ORTHOLOGUE AFUA_4G09220)"/>
    <property type="match status" value="1"/>
</dbReference>
<evidence type="ECO:0000259" key="2">
    <source>
        <dbReference type="Pfam" id="PF07992"/>
    </source>
</evidence>
<keyword evidence="4" id="KW-1185">Reference proteome</keyword>
<accession>A0AAJ0FH94</accession>
<comment type="caution">
    <text evidence="3">The sequence shown here is derived from an EMBL/GenBank/DDBJ whole genome shotgun (WGS) entry which is preliminary data.</text>
</comment>
<dbReference type="Pfam" id="PF07992">
    <property type="entry name" value="Pyr_redox_2"/>
    <property type="match status" value="1"/>
</dbReference>
<evidence type="ECO:0000313" key="4">
    <source>
        <dbReference type="Proteomes" id="UP001244011"/>
    </source>
</evidence>
<gene>
    <name evidence="3" type="ORF">QBC33DRAFT_569803</name>
</gene>
<evidence type="ECO:0000313" key="3">
    <source>
        <dbReference type="EMBL" id="KAK1767472.1"/>
    </source>
</evidence>
<keyword evidence="1" id="KW-0560">Oxidoreductase</keyword>
<dbReference type="InterPro" id="IPR050982">
    <property type="entry name" value="Auxin_biosynth/cation_transpt"/>
</dbReference>